<accession>A0ABM0X0F6</accession>
<evidence type="ECO:0000256" key="3">
    <source>
        <dbReference type="ARBA" id="ARBA00023315"/>
    </source>
</evidence>
<sequence>MELNLEEVKREVIKPASASDSPTPHNDQIQLSIVDFSNPEIYVSTIFFYNNTNDLNSETTSQKLKTSLSQTLSRFYPLAGRIDGSSITCNDEGAVFTEARTDLLLSDYLKTLNTDESFEKLLPTTAPGESPTAWPLVNVKVSSFGSGSGVAVAVGISHLICDAASLFTFVSDWAATTKGNSNDLTVSSPLFASTTIYPPAKTSFQVPKMDALTGSSEKCVTKRFVFESSKIAELKSKAASETVAVPTRVEAISALIWKCATKAASSRCNWSSMINLAMDIRLRTSSDILSQDAIGNLLTSFFLKKEPGSVMEIDQIVAQFRKAKEGVNEMIKESATTATLGQNLMKKGFEFLLALRPDTNLYVVTSWCSKRFYEVDFGMGVPVWIGPSIASILNNKLCVLLMDAKDGKSVEAWIGLPEQDMAVFMRDEDLLAYASLNPTILI</sequence>
<comment type="similarity">
    <text evidence="1">Belongs to the plant acyltransferase family.</text>
</comment>
<dbReference type="InterPro" id="IPR023213">
    <property type="entry name" value="CAT-like_dom_sf"/>
</dbReference>
<dbReference type="PANTHER" id="PTHR31623:SF119">
    <property type="entry name" value="BAHD ACYLTRANSFERASE BIA1"/>
    <property type="match status" value="1"/>
</dbReference>
<evidence type="ECO:0000313" key="5">
    <source>
        <dbReference type="RefSeq" id="XP_010478802.1"/>
    </source>
</evidence>
<keyword evidence="2" id="KW-0808">Transferase</keyword>
<proteinExistence type="inferred from homology"/>
<evidence type="ECO:0000256" key="2">
    <source>
        <dbReference type="ARBA" id="ARBA00022679"/>
    </source>
</evidence>
<dbReference type="Gene3D" id="3.30.559.10">
    <property type="entry name" value="Chloramphenicol acetyltransferase-like domain"/>
    <property type="match status" value="2"/>
</dbReference>
<reference evidence="4" key="1">
    <citation type="journal article" date="2014" name="Nat. Commun.">
        <title>The emerging biofuel crop Camelina sativa retains a highly undifferentiated hexaploid genome structure.</title>
        <authorList>
            <person name="Kagale S."/>
            <person name="Koh C."/>
            <person name="Nixon J."/>
            <person name="Bollina V."/>
            <person name="Clarke W.E."/>
            <person name="Tuteja R."/>
            <person name="Spillane C."/>
            <person name="Robinson S.J."/>
            <person name="Links M.G."/>
            <person name="Clarke C."/>
            <person name="Higgins E.E."/>
            <person name="Huebert T."/>
            <person name="Sharpe A.G."/>
            <person name="Parkin I.A."/>
        </authorList>
    </citation>
    <scope>NUCLEOTIDE SEQUENCE [LARGE SCALE GENOMIC DNA]</scope>
    <source>
        <strain evidence="4">cv. DH55</strain>
    </source>
</reference>
<dbReference type="GeneID" id="104757731"/>
<dbReference type="PANTHER" id="PTHR31623">
    <property type="entry name" value="F21J9.9"/>
    <property type="match status" value="1"/>
</dbReference>
<name>A0ABM0X0F6_CAMSA</name>
<evidence type="ECO:0000256" key="1">
    <source>
        <dbReference type="ARBA" id="ARBA00009861"/>
    </source>
</evidence>
<dbReference type="RefSeq" id="XP_010478802.1">
    <property type="nucleotide sequence ID" value="XM_010480500.2"/>
</dbReference>
<keyword evidence="3" id="KW-0012">Acyltransferase</keyword>
<dbReference type="Proteomes" id="UP000694864">
    <property type="component" value="Chromosome 17"/>
</dbReference>
<organism evidence="4 5">
    <name type="scientific">Camelina sativa</name>
    <name type="common">False flax</name>
    <name type="synonym">Myagrum sativum</name>
    <dbReference type="NCBI Taxonomy" id="90675"/>
    <lineage>
        <taxon>Eukaryota</taxon>
        <taxon>Viridiplantae</taxon>
        <taxon>Streptophyta</taxon>
        <taxon>Embryophyta</taxon>
        <taxon>Tracheophyta</taxon>
        <taxon>Spermatophyta</taxon>
        <taxon>Magnoliopsida</taxon>
        <taxon>eudicotyledons</taxon>
        <taxon>Gunneridae</taxon>
        <taxon>Pentapetalae</taxon>
        <taxon>rosids</taxon>
        <taxon>malvids</taxon>
        <taxon>Brassicales</taxon>
        <taxon>Brassicaceae</taxon>
        <taxon>Camelineae</taxon>
        <taxon>Camelina</taxon>
    </lineage>
</organism>
<reference evidence="5" key="2">
    <citation type="submission" date="2025-08" db="UniProtKB">
        <authorList>
            <consortium name="RefSeq"/>
        </authorList>
    </citation>
    <scope>IDENTIFICATION</scope>
    <source>
        <tissue evidence="5">Leaf</tissue>
    </source>
</reference>
<evidence type="ECO:0000313" key="4">
    <source>
        <dbReference type="Proteomes" id="UP000694864"/>
    </source>
</evidence>
<dbReference type="Pfam" id="PF02458">
    <property type="entry name" value="Transferase"/>
    <property type="match status" value="1"/>
</dbReference>
<gene>
    <name evidence="5" type="primary">LOC104757731</name>
</gene>
<protein>
    <submittedName>
        <fullName evidence="5">BAHD acyltransferase At5g47980-like</fullName>
    </submittedName>
</protein>
<keyword evidence="4" id="KW-1185">Reference proteome</keyword>